<dbReference type="EMBL" id="SPUK01000016">
    <property type="protein sequence ID" value="TQV92220.1"/>
    <property type="molecule type" value="Genomic_DNA"/>
</dbReference>
<feature type="transmembrane region" description="Helical" evidence="2">
    <location>
        <begin position="528"/>
        <end position="548"/>
    </location>
</feature>
<keyword evidence="2" id="KW-1133">Transmembrane helix</keyword>
<organism evidence="3 4">
    <name type="scientific">Cordyceps javanica</name>
    <dbReference type="NCBI Taxonomy" id="43265"/>
    <lineage>
        <taxon>Eukaryota</taxon>
        <taxon>Fungi</taxon>
        <taxon>Dikarya</taxon>
        <taxon>Ascomycota</taxon>
        <taxon>Pezizomycotina</taxon>
        <taxon>Sordariomycetes</taxon>
        <taxon>Hypocreomycetidae</taxon>
        <taxon>Hypocreales</taxon>
        <taxon>Cordycipitaceae</taxon>
        <taxon>Cordyceps</taxon>
    </lineage>
</organism>
<feature type="transmembrane region" description="Helical" evidence="2">
    <location>
        <begin position="429"/>
        <end position="448"/>
    </location>
</feature>
<evidence type="ECO:0000313" key="4">
    <source>
        <dbReference type="Proteomes" id="UP000315783"/>
    </source>
</evidence>
<keyword evidence="2" id="KW-0812">Transmembrane</keyword>
<sequence length="641" mass="69923">MTTTFAPSFSRTAAAATVSSSFSSSSSPAVQPSPLTVLVHAGFDGTSDFFPFHDLAKVGGYTKDDFTFRDLIQDGIDGGPQVDLYLSGCRVGGGGVPDCPAACNDTALYFGSFETFYNCVALASIAYWTRDVGAYYAGAEAERNASALMGPAGGTLAAFQARPVLESFAACAVDSCVQDQLSVPCDPSVTALSRNSSSGAIFAAMDNFCPELRAEINPDIFGPGVLISYILQVVFSASLYVFLKIFTFWVGYSQKPAKRPASERLVRRLTRIESMLWKDSSALSRTSIAIAATLVEFQEAQCWFVFAVQIASILAIVVNSQEGTFWGEIVVNGAVAFHVSQNGVLPMFLVQICLHNEGIRNWHTFLGFCTEYLLAIVATTQRISFRGSVDLFRGQHAVDACGGNPSPRTYCASSAGVDGLTLTFFPHPLVYKLVFLVLDTVAIIALSADQLAWTLRTHRRTRHWTVGAHGLGRWPDGPLKRHWVRWSAWFWYGLEFAYLIINILYLVSLTKVISNDSFQANRWSYGQIIAMTVWGPVIVKLFSLILSGPPKNGQGLNSGPPRLRIDNVLNHRQTDAASADEGMSTSSSARWIPPPQQQQQQQLQCSHKLAVPQSPDTDGGMTQVPEVQAPPPPRKRTIRHE</sequence>
<feature type="transmembrane region" description="Helical" evidence="2">
    <location>
        <begin position="226"/>
        <end position="252"/>
    </location>
</feature>
<name>A0A545VQT4_9HYPO</name>
<proteinExistence type="predicted"/>
<reference evidence="3 4" key="1">
    <citation type="journal article" date="2019" name="Appl. Microbiol. Biotechnol.">
        <title>Genome sequence of Isaria javanica and comparative genome analysis insights into family S53 peptidase evolution in fungal entomopathogens.</title>
        <authorList>
            <person name="Lin R."/>
            <person name="Zhang X."/>
            <person name="Xin B."/>
            <person name="Zou M."/>
            <person name="Gao Y."/>
            <person name="Qin F."/>
            <person name="Hu Q."/>
            <person name="Xie B."/>
            <person name="Cheng X."/>
        </authorList>
    </citation>
    <scope>NUCLEOTIDE SEQUENCE [LARGE SCALE GENOMIC DNA]</scope>
    <source>
        <strain evidence="3 4">IJ1G</strain>
    </source>
</reference>
<comment type="caution">
    <text evidence="3">The sequence shown here is derived from an EMBL/GenBank/DDBJ whole genome shotgun (WGS) entry which is preliminary data.</text>
</comment>
<feature type="region of interest" description="Disordered" evidence="1">
    <location>
        <begin position="576"/>
        <end position="641"/>
    </location>
</feature>
<keyword evidence="4" id="KW-1185">Reference proteome</keyword>
<feature type="transmembrane region" description="Helical" evidence="2">
    <location>
        <begin position="489"/>
        <end position="507"/>
    </location>
</feature>
<accession>A0A545VQT4</accession>
<dbReference type="STRING" id="43265.A0A545VQT4"/>
<protein>
    <submittedName>
        <fullName evidence="3">Uncharacterized protein</fullName>
    </submittedName>
</protein>
<dbReference type="AlphaFoldDB" id="A0A545VQT4"/>
<keyword evidence="2" id="KW-0472">Membrane</keyword>
<dbReference type="OrthoDB" id="4582561at2759"/>
<evidence type="ECO:0000256" key="2">
    <source>
        <dbReference type="SAM" id="Phobius"/>
    </source>
</evidence>
<gene>
    <name evidence="3" type="ORF">IF1G_09292</name>
</gene>
<dbReference type="Proteomes" id="UP000315783">
    <property type="component" value="Unassembled WGS sequence"/>
</dbReference>
<evidence type="ECO:0000256" key="1">
    <source>
        <dbReference type="SAM" id="MobiDB-lite"/>
    </source>
</evidence>
<evidence type="ECO:0000313" key="3">
    <source>
        <dbReference type="EMBL" id="TQV92220.1"/>
    </source>
</evidence>